<dbReference type="Proteomes" id="UP000730618">
    <property type="component" value="Unassembled WGS sequence"/>
</dbReference>
<organism evidence="7 8">
    <name type="scientific">Paenibacillus allorhizosphaerae</name>
    <dbReference type="NCBI Taxonomy" id="2849866"/>
    <lineage>
        <taxon>Bacteria</taxon>
        <taxon>Bacillati</taxon>
        <taxon>Bacillota</taxon>
        <taxon>Bacilli</taxon>
        <taxon>Bacillales</taxon>
        <taxon>Paenibacillaceae</taxon>
        <taxon>Paenibacillus</taxon>
    </lineage>
</organism>
<feature type="coiled-coil region" evidence="5">
    <location>
        <begin position="403"/>
        <end position="430"/>
    </location>
</feature>
<dbReference type="RefSeq" id="WP_218099265.1">
    <property type="nucleotide sequence ID" value="NZ_CAJVCE010000007.1"/>
</dbReference>
<dbReference type="PANTHER" id="PTHR43649">
    <property type="entry name" value="ARABINOSE-BINDING PROTEIN-RELATED"/>
    <property type="match status" value="1"/>
</dbReference>
<evidence type="ECO:0000256" key="1">
    <source>
        <dbReference type="ARBA" id="ARBA00004196"/>
    </source>
</evidence>
<proteinExistence type="inferred from homology"/>
<comment type="subcellular location">
    <subcellularLocation>
        <location evidence="1">Cell envelope</location>
    </subcellularLocation>
</comment>
<dbReference type="PROSITE" id="PS51257">
    <property type="entry name" value="PROKAR_LIPOPROTEIN"/>
    <property type="match status" value="1"/>
</dbReference>
<name>A0ABN7TNG5_9BACL</name>
<sequence>MSYKRTCVSMAVFAAIALLYGCSANSPGGAEIDRPSPKATDAYTGGPVELLVQDRNTGITEEEFQQYFAQPVKAKNPDITMKLTKETSIEKLLASGTTPDLVAVSNTQLGAYIEIGYPEDLNPMIRRFNVDVSRIEPAIVEVIQTVSRNGAMYGLPFGMNHGALMYNKDLFDKFGIPYPKDTVTWEEYLDLSRRLTRMDGGVQYIGGTPNNVLNLIRQYGASNIDAKDEKAVFTTDRHKAVFSLLQQFFTIPGLVVGNTYLPINLNGGTLAMKTDWIASISSSVVKSKPKFEWDLAGYPTFKERPNLGNPVDFHMLTVSKSTKHKEAAYRVLLTMLSEEAQTALSKNGRLSPLQDPKIKMSFAVDANVFAGKNLQAIFKTSPSPLPDYSIWKAIADPFLNDAAKEVAVNKKDINTALREAEEKANLAIQKERNAKR</sequence>
<keyword evidence="4 6" id="KW-0732">Signal</keyword>
<dbReference type="Pfam" id="PF13416">
    <property type="entry name" value="SBP_bac_8"/>
    <property type="match status" value="1"/>
</dbReference>
<evidence type="ECO:0000313" key="7">
    <source>
        <dbReference type="EMBL" id="CAG7643045.1"/>
    </source>
</evidence>
<evidence type="ECO:0000256" key="5">
    <source>
        <dbReference type="SAM" id="Coils"/>
    </source>
</evidence>
<protein>
    <recommendedName>
        <fullName evidence="9">Extracellular solute-binding protein</fullName>
    </recommendedName>
</protein>
<comment type="similarity">
    <text evidence="2">Belongs to the bacterial solute-binding protein 1 family.</text>
</comment>
<evidence type="ECO:0000256" key="4">
    <source>
        <dbReference type="ARBA" id="ARBA00022729"/>
    </source>
</evidence>
<gene>
    <name evidence="7" type="ORF">PAECIP111802_02943</name>
</gene>
<keyword evidence="5" id="KW-0175">Coiled coil</keyword>
<feature type="chain" id="PRO_5045313046" description="Extracellular solute-binding protein" evidence="6">
    <location>
        <begin position="25"/>
        <end position="436"/>
    </location>
</feature>
<feature type="signal peptide" evidence="6">
    <location>
        <begin position="1"/>
        <end position="24"/>
    </location>
</feature>
<reference evidence="7 8" key="1">
    <citation type="submission" date="2021-06" db="EMBL/GenBank/DDBJ databases">
        <authorList>
            <person name="Criscuolo A."/>
        </authorList>
    </citation>
    <scope>NUCLEOTIDE SEQUENCE [LARGE SCALE GENOMIC DNA]</scope>
    <source>
        <strain evidence="8">CIP 111802</strain>
    </source>
</reference>
<evidence type="ECO:0000256" key="2">
    <source>
        <dbReference type="ARBA" id="ARBA00008520"/>
    </source>
</evidence>
<evidence type="ECO:0000313" key="8">
    <source>
        <dbReference type="Proteomes" id="UP000730618"/>
    </source>
</evidence>
<comment type="caution">
    <text evidence="7">The sequence shown here is derived from an EMBL/GenBank/DDBJ whole genome shotgun (WGS) entry which is preliminary data.</text>
</comment>
<evidence type="ECO:0000256" key="3">
    <source>
        <dbReference type="ARBA" id="ARBA00022448"/>
    </source>
</evidence>
<evidence type="ECO:0000256" key="6">
    <source>
        <dbReference type="SAM" id="SignalP"/>
    </source>
</evidence>
<dbReference type="PANTHER" id="PTHR43649:SF31">
    <property type="entry name" value="SN-GLYCEROL-3-PHOSPHATE-BINDING PERIPLASMIC PROTEIN UGPB"/>
    <property type="match status" value="1"/>
</dbReference>
<evidence type="ECO:0008006" key="9">
    <source>
        <dbReference type="Google" id="ProtNLM"/>
    </source>
</evidence>
<dbReference type="EMBL" id="CAJVCE010000007">
    <property type="protein sequence ID" value="CAG7643045.1"/>
    <property type="molecule type" value="Genomic_DNA"/>
</dbReference>
<keyword evidence="3" id="KW-0813">Transport</keyword>
<keyword evidence="8" id="KW-1185">Reference proteome</keyword>
<accession>A0ABN7TNG5</accession>
<dbReference type="InterPro" id="IPR006059">
    <property type="entry name" value="SBP"/>
</dbReference>
<dbReference type="InterPro" id="IPR050490">
    <property type="entry name" value="Bact_solute-bd_prot1"/>
</dbReference>